<evidence type="ECO:0000313" key="2">
    <source>
        <dbReference type="Proteomes" id="UP000828941"/>
    </source>
</evidence>
<name>A0ACB9KKK6_BAUVA</name>
<accession>A0ACB9KKK6</accession>
<proteinExistence type="predicted"/>
<protein>
    <submittedName>
        <fullName evidence="1">Uncharacterized protein</fullName>
    </submittedName>
</protein>
<dbReference type="EMBL" id="CM039439">
    <property type="protein sequence ID" value="KAI4297738.1"/>
    <property type="molecule type" value="Genomic_DNA"/>
</dbReference>
<comment type="caution">
    <text evidence="1">The sequence shown here is derived from an EMBL/GenBank/DDBJ whole genome shotgun (WGS) entry which is preliminary data.</text>
</comment>
<keyword evidence="2" id="KW-1185">Reference proteome</keyword>
<organism evidence="1 2">
    <name type="scientific">Bauhinia variegata</name>
    <name type="common">Purple orchid tree</name>
    <name type="synonym">Phanera variegata</name>
    <dbReference type="NCBI Taxonomy" id="167791"/>
    <lineage>
        <taxon>Eukaryota</taxon>
        <taxon>Viridiplantae</taxon>
        <taxon>Streptophyta</taxon>
        <taxon>Embryophyta</taxon>
        <taxon>Tracheophyta</taxon>
        <taxon>Spermatophyta</taxon>
        <taxon>Magnoliopsida</taxon>
        <taxon>eudicotyledons</taxon>
        <taxon>Gunneridae</taxon>
        <taxon>Pentapetalae</taxon>
        <taxon>rosids</taxon>
        <taxon>fabids</taxon>
        <taxon>Fabales</taxon>
        <taxon>Fabaceae</taxon>
        <taxon>Cercidoideae</taxon>
        <taxon>Cercideae</taxon>
        <taxon>Bauhiniinae</taxon>
        <taxon>Bauhinia</taxon>
    </lineage>
</organism>
<dbReference type="Proteomes" id="UP000828941">
    <property type="component" value="Chromosome 14"/>
</dbReference>
<sequence length="148" mass="16523">MFLSSSAISIHHPPFLPGNLKSIKSKKAHCTGKFKIAATCCFSPTMASPASLYQVLGISMNANSIEIKAAYRKLARTCHPDVVAANQKERSANEFIKINSAYATLSDPYKRAEYDRVVYRHRKSLNYSTPVMSGFAQVGKKWETDQCW</sequence>
<evidence type="ECO:0000313" key="1">
    <source>
        <dbReference type="EMBL" id="KAI4297738.1"/>
    </source>
</evidence>
<gene>
    <name evidence="1" type="ORF">L6164_037609</name>
</gene>
<reference evidence="1 2" key="1">
    <citation type="journal article" date="2022" name="DNA Res.">
        <title>Chromosomal-level genome assembly of the orchid tree Bauhinia variegata (Leguminosae; Cercidoideae) supports the allotetraploid origin hypothesis of Bauhinia.</title>
        <authorList>
            <person name="Zhong Y."/>
            <person name="Chen Y."/>
            <person name="Zheng D."/>
            <person name="Pang J."/>
            <person name="Liu Y."/>
            <person name="Luo S."/>
            <person name="Meng S."/>
            <person name="Qian L."/>
            <person name="Wei D."/>
            <person name="Dai S."/>
            <person name="Zhou R."/>
        </authorList>
    </citation>
    <scope>NUCLEOTIDE SEQUENCE [LARGE SCALE GENOMIC DNA]</scope>
    <source>
        <strain evidence="1">BV-YZ2020</strain>
    </source>
</reference>